<dbReference type="AlphaFoldDB" id="Q6Z9T4"/>
<gene>
    <name evidence="2" type="primary">P0455A11.33</name>
</gene>
<evidence type="ECO:0000256" key="1">
    <source>
        <dbReference type="SAM" id="MobiDB-lite"/>
    </source>
</evidence>
<sequence length="134" mass="15523">MERSGPEREKSIRIELKSTGFQRKLADVSKREKEEEISRIIWPQSIRPEMERSDGKGKRRRRDSARVRPGDDGSGKTNLTGGIHLSATPRERRAEARRTGPDWAEGKRERGFLAGFRPKAKRRLLKTFFNLNYS</sequence>
<organism evidence="2 3">
    <name type="scientific">Oryza sativa subsp. japonica</name>
    <name type="common">Rice</name>
    <dbReference type="NCBI Taxonomy" id="39947"/>
    <lineage>
        <taxon>Eukaryota</taxon>
        <taxon>Viridiplantae</taxon>
        <taxon>Streptophyta</taxon>
        <taxon>Embryophyta</taxon>
        <taxon>Tracheophyta</taxon>
        <taxon>Spermatophyta</taxon>
        <taxon>Magnoliopsida</taxon>
        <taxon>Liliopsida</taxon>
        <taxon>Poales</taxon>
        <taxon>Poaceae</taxon>
        <taxon>BOP clade</taxon>
        <taxon>Oryzoideae</taxon>
        <taxon>Oryzeae</taxon>
        <taxon>Oryzinae</taxon>
        <taxon>Oryza</taxon>
        <taxon>Oryza sativa</taxon>
    </lineage>
</organism>
<protein>
    <submittedName>
        <fullName evidence="2">Uncharacterized protein</fullName>
    </submittedName>
</protein>
<evidence type="ECO:0000313" key="3">
    <source>
        <dbReference type="Proteomes" id="UP000000763"/>
    </source>
</evidence>
<reference evidence="3" key="1">
    <citation type="journal article" date="2005" name="Nature">
        <title>The map-based sequence of the rice genome.</title>
        <authorList>
            <consortium name="International rice genome sequencing project (IRGSP)"/>
            <person name="Matsumoto T."/>
            <person name="Wu J."/>
            <person name="Kanamori H."/>
            <person name="Katayose Y."/>
            <person name="Fujisawa M."/>
            <person name="Namiki N."/>
            <person name="Mizuno H."/>
            <person name="Yamamoto K."/>
            <person name="Antonio B.A."/>
            <person name="Baba T."/>
            <person name="Sakata K."/>
            <person name="Nagamura Y."/>
            <person name="Aoki H."/>
            <person name="Arikawa K."/>
            <person name="Arita K."/>
            <person name="Bito T."/>
            <person name="Chiden Y."/>
            <person name="Fujitsuka N."/>
            <person name="Fukunaka R."/>
            <person name="Hamada M."/>
            <person name="Harada C."/>
            <person name="Hayashi A."/>
            <person name="Hijishita S."/>
            <person name="Honda M."/>
            <person name="Hosokawa S."/>
            <person name="Ichikawa Y."/>
            <person name="Idonuma A."/>
            <person name="Iijima M."/>
            <person name="Ikeda M."/>
            <person name="Ikeno M."/>
            <person name="Ito K."/>
            <person name="Ito S."/>
            <person name="Ito T."/>
            <person name="Ito Y."/>
            <person name="Ito Y."/>
            <person name="Iwabuchi A."/>
            <person name="Kamiya K."/>
            <person name="Karasawa W."/>
            <person name="Kurita K."/>
            <person name="Katagiri S."/>
            <person name="Kikuta A."/>
            <person name="Kobayashi H."/>
            <person name="Kobayashi N."/>
            <person name="Machita K."/>
            <person name="Maehara T."/>
            <person name="Masukawa M."/>
            <person name="Mizubayashi T."/>
            <person name="Mukai Y."/>
            <person name="Nagasaki H."/>
            <person name="Nagata Y."/>
            <person name="Naito S."/>
            <person name="Nakashima M."/>
            <person name="Nakama Y."/>
            <person name="Nakamichi Y."/>
            <person name="Nakamura M."/>
            <person name="Meguro A."/>
            <person name="Negishi M."/>
            <person name="Ohta I."/>
            <person name="Ohta T."/>
            <person name="Okamoto M."/>
            <person name="Ono N."/>
            <person name="Saji S."/>
            <person name="Sakaguchi M."/>
            <person name="Sakai K."/>
            <person name="Shibata M."/>
            <person name="Shimokawa T."/>
            <person name="Song J."/>
            <person name="Takazaki Y."/>
            <person name="Terasawa K."/>
            <person name="Tsugane M."/>
            <person name="Tsuji K."/>
            <person name="Ueda S."/>
            <person name="Waki K."/>
            <person name="Yamagata H."/>
            <person name="Yamamoto M."/>
            <person name="Yamamoto S."/>
            <person name="Yamane H."/>
            <person name="Yoshiki S."/>
            <person name="Yoshihara R."/>
            <person name="Yukawa K."/>
            <person name="Zhong H."/>
            <person name="Yano M."/>
            <person name="Yuan Q."/>
            <person name="Ouyang S."/>
            <person name="Liu J."/>
            <person name="Jones K.M."/>
            <person name="Gansberger K."/>
            <person name="Moffat K."/>
            <person name="Hill J."/>
            <person name="Bera J."/>
            <person name="Fadrosh D."/>
            <person name="Jin S."/>
            <person name="Johri S."/>
            <person name="Kim M."/>
            <person name="Overton L."/>
            <person name="Reardon M."/>
            <person name="Tsitrin T."/>
            <person name="Vuong H."/>
            <person name="Weaver B."/>
            <person name="Ciecko A."/>
            <person name="Tallon L."/>
            <person name="Jackson J."/>
            <person name="Pai G."/>
            <person name="Aken S.V."/>
            <person name="Utterback T."/>
            <person name="Reidmuller S."/>
            <person name="Feldblyum T."/>
            <person name="Hsiao J."/>
            <person name="Zismann V."/>
            <person name="Iobst S."/>
            <person name="de Vazeille A.R."/>
            <person name="Buell C.R."/>
            <person name="Ying K."/>
            <person name="Li Y."/>
            <person name="Lu T."/>
            <person name="Huang Y."/>
            <person name="Zhao Q."/>
            <person name="Feng Q."/>
            <person name="Zhang L."/>
            <person name="Zhu J."/>
            <person name="Weng Q."/>
            <person name="Mu J."/>
            <person name="Lu Y."/>
            <person name="Fan D."/>
            <person name="Liu Y."/>
            <person name="Guan J."/>
            <person name="Zhang Y."/>
            <person name="Yu S."/>
            <person name="Liu X."/>
            <person name="Zhang Y."/>
            <person name="Hong G."/>
            <person name="Han B."/>
            <person name="Choisne N."/>
            <person name="Demange N."/>
            <person name="Orjeda G."/>
            <person name="Samain S."/>
            <person name="Cattolico L."/>
            <person name="Pelletier E."/>
            <person name="Couloux A."/>
            <person name="Segurens B."/>
            <person name="Wincker P."/>
            <person name="D'Hont A."/>
            <person name="Scarpelli C."/>
            <person name="Weissenbach J."/>
            <person name="Salanoubat M."/>
            <person name="Quetier F."/>
            <person name="Yu Y."/>
            <person name="Kim H.R."/>
            <person name="Rambo T."/>
            <person name="Currie J."/>
            <person name="Collura K."/>
            <person name="Luo M."/>
            <person name="Yang T."/>
            <person name="Ammiraju J.S.S."/>
            <person name="Engler F."/>
            <person name="Soderlund C."/>
            <person name="Wing R.A."/>
            <person name="Palmer L.E."/>
            <person name="de la Bastide M."/>
            <person name="Spiegel L."/>
            <person name="Nascimento L."/>
            <person name="Zutavern T."/>
            <person name="O'Shaughnessy A."/>
            <person name="Dike S."/>
            <person name="Dedhia N."/>
            <person name="Preston R."/>
            <person name="Balija V."/>
            <person name="McCombie W.R."/>
            <person name="Chow T."/>
            <person name="Chen H."/>
            <person name="Chung M."/>
            <person name="Chen C."/>
            <person name="Shaw J."/>
            <person name="Wu H."/>
            <person name="Hsiao K."/>
            <person name="Chao Y."/>
            <person name="Chu M."/>
            <person name="Cheng C."/>
            <person name="Hour A."/>
            <person name="Lee P."/>
            <person name="Lin S."/>
            <person name="Lin Y."/>
            <person name="Liou J."/>
            <person name="Liu S."/>
            <person name="Hsing Y."/>
            <person name="Raghuvanshi S."/>
            <person name="Mohanty A."/>
            <person name="Bharti A.K."/>
            <person name="Gaur A."/>
            <person name="Gupta V."/>
            <person name="Kumar D."/>
            <person name="Ravi V."/>
            <person name="Vij S."/>
            <person name="Kapur A."/>
            <person name="Khurana P."/>
            <person name="Khurana P."/>
            <person name="Khurana J.P."/>
            <person name="Tyagi A.K."/>
            <person name="Gaikwad K."/>
            <person name="Singh A."/>
            <person name="Dalal V."/>
            <person name="Srivastava S."/>
            <person name="Dixit A."/>
            <person name="Pal A.K."/>
            <person name="Ghazi I.A."/>
            <person name="Yadav M."/>
            <person name="Pandit A."/>
            <person name="Bhargava A."/>
            <person name="Sureshbabu K."/>
            <person name="Batra K."/>
            <person name="Sharma T.R."/>
            <person name="Mohapatra T."/>
            <person name="Singh N.K."/>
            <person name="Messing J."/>
            <person name="Nelson A.B."/>
            <person name="Fuks G."/>
            <person name="Kavchok S."/>
            <person name="Keizer G."/>
            <person name="Linton E."/>
            <person name="Llaca V."/>
            <person name="Song R."/>
            <person name="Tanyolac B."/>
            <person name="Young S."/>
            <person name="Ho-Il K."/>
            <person name="Hahn J.H."/>
            <person name="Sangsakoo G."/>
            <person name="Vanavichit A."/>
            <person name="de Mattos Luiz.A.T."/>
            <person name="Zimmer P.D."/>
            <person name="Malone G."/>
            <person name="Dellagostin O."/>
            <person name="de Oliveira A.C."/>
            <person name="Bevan M."/>
            <person name="Bancroft I."/>
            <person name="Minx P."/>
            <person name="Cordum H."/>
            <person name="Wilson R."/>
            <person name="Cheng Z."/>
            <person name="Jin W."/>
            <person name="Jiang J."/>
            <person name="Leong S.A."/>
            <person name="Iwama H."/>
            <person name="Gojobori T."/>
            <person name="Itoh T."/>
            <person name="Niimura Y."/>
            <person name="Fujii Y."/>
            <person name="Habara T."/>
            <person name="Sakai H."/>
            <person name="Sato Y."/>
            <person name="Wilson G."/>
            <person name="Kumar K."/>
            <person name="McCouch S."/>
            <person name="Juretic N."/>
            <person name="Hoen D."/>
            <person name="Wright S."/>
            <person name="Bruskiewich R."/>
            <person name="Bureau T."/>
            <person name="Miyao A."/>
            <person name="Hirochika H."/>
            <person name="Nishikawa T."/>
            <person name="Kadowaki K."/>
            <person name="Sugiura M."/>
            <person name="Burr B."/>
            <person name="Sasaki T."/>
        </authorList>
    </citation>
    <scope>NUCLEOTIDE SEQUENCE [LARGE SCALE GENOMIC DNA]</scope>
    <source>
        <strain evidence="3">cv. Nipponbare</strain>
    </source>
</reference>
<proteinExistence type="predicted"/>
<reference evidence="3" key="2">
    <citation type="journal article" date="2008" name="Nucleic Acids Res.">
        <title>The rice annotation project database (RAP-DB): 2008 update.</title>
        <authorList>
            <consortium name="The rice annotation project (RAP)"/>
        </authorList>
    </citation>
    <scope>GENOME REANNOTATION</scope>
    <source>
        <strain evidence="3">cv. Nipponbare</strain>
    </source>
</reference>
<name>Q6Z9T4_ORYSJ</name>
<accession>Q6Z9T4</accession>
<feature type="compositionally biased region" description="Basic and acidic residues" evidence="1">
    <location>
        <begin position="89"/>
        <end position="106"/>
    </location>
</feature>
<dbReference type="Proteomes" id="UP000000763">
    <property type="component" value="Chromosome 8"/>
</dbReference>
<feature type="compositionally biased region" description="Basic and acidic residues" evidence="1">
    <location>
        <begin position="64"/>
        <end position="74"/>
    </location>
</feature>
<feature type="region of interest" description="Disordered" evidence="1">
    <location>
        <begin position="44"/>
        <end position="106"/>
    </location>
</feature>
<evidence type="ECO:0000313" key="2">
    <source>
        <dbReference type="EMBL" id="BAD17049.1"/>
    </source>
</evidence>
<dbReference type="EMBL" id="AP004692">
    <property type="protein sequence ID" value="BAD17049.1"/>
    <property type="molecule type" value="Genomic_DNA"/>
</dbReference>